<evidence type="ECO:0000313" key="3">
    <source>
        <dbReference type="Proteomes" id="UP000630097"/>
    </source>
</evidence>
<protein>
    <recommendedName>
        <fullName evidence="1">Fibronectin type-III domain-containing protein</fullName>
    </recommendedName>
</protein>
<proteinExistence type="predicted"/>
<keyword evidence="3" id="KW-1185">Reference proteome</keyword>
<dbReference type="EMBL" id="BONV01000020">
    <property type="protein sequence ID" value="GIG81442.1"/>
    <property type="molecule type" value="Genomic_DNA"/>
</dbReference>
<dbReference type="Proteomes" id="UP000630097">
    <property type="component" value="Unassembled WGS sequence"/>
</dbReference>
<dbReference type="AlphaFoldDB" id="A0A8J3PUU8"/>
<dbReference type="PROSITE" id="PS50853">
    <property type="entry name" value="FN3"/>
    <property type="match status" value="1"/>
</dbReference>
<gene>
    <name evidence="2" type="ORF">Pka01_45690</name>
</gene>
<name>A0A8J3PUU8_9ACTN</name>
<evidence type="ECO:0000259" key="1">
    <source>
        <dbReference type="PROSITE" id="PS50853"/>
    </source>
</evidence>
<organism evidence="2 3">
    <name type="scientific">Planotetraspora kaengkrachanensis</name>
    <dbReference type="NCBI Taxonomy" id="575193"/>
    <lineage>
        <taxon>Bacteria</taxon>
        <taxon>Bacillati</taxon>
        <taxon>Actinomycetota</taxon>
        <taxon>Actinomycetes</taxon>
        <taxon>Streptosporangiales</taxon>
        <taxon>Streptosporangiaceae</taxon>
        <taxon>Planotetraspora</taxon>
    </lineage>
</organism>
<dbReference type="RefSeq" id="WP_203884815.1">
    <property type="nucleotide sequence ID" value="NZ_BAABHH010000004.1"/>
</dbReference>
<comment type="caution">
    <text evidence="2">The sequence shown here is derived from an EMBL/GenBank/DDBJ whole genome shotgun (WGS) entry which is preliminary data.</text>
</comment>
<evidence type="ECO:0000313" key="2">
    <source>
        <dbReference type="EMBL" id="GIG81442.1"/>
    </source>
</evidence>
<sequence>MISGLGPGMTYDFQVGAVATSGNAGAWSAITSAVANPDTIAPSAPAPPTVAASRIAFQITHTLGQAAGGTYNLEKDLDHLEVHVGPATGFTPDASTLRGTVSANAGMMQAAIPAIGTVTVDETTVIAVDAEGNKSSPSPAASATALLIDDLHISDVTVSKLTAGTLAGDITLSARIKTANTGARVELNAGGLQAYNAANSQTVNISAADGSVSLTGTISSGVTGRRVILNPPGSVDPEIRFYPASGTAFARIYGAPSTTIEPEIRLQGTVGANGSTPSLFLGSGFSDWLLDNAGATPDCRIRLQANGDVGVTAGAFRSITSGVGLLQSTGGDVTVQA</sequence>
<reference evidence="2 3" key="1">
    <citation type="submission" date="2021-01" db="EMBL/GenBank/DDBJ databases">
        <title>Whole genome shotgun sequence of Planotetraspora kaengkrachanensis NBRC 104272.</title>
        <authorList>
            <person name="Komaki H."/>
            <person name="Tamura T."/>
        </authorList>
    </citation>
    <scope>NUCLEOTIDE SEQUENCE [LARGE SCALE GENOMIC DNA]</scope>
    <source>
        <strain evidence="2 3">NBRC 104272</strain>
    </source>
</reference>
<feature type="domain" description="Fibronectin type-III" evidence="1">
    <location>
        <begin position="1"/>
        <end position="38"/>
    </location>
</feature>
<dbReference type="InterPro" id="IPR003961">
    <property type="entry name" value="FN3_dom"/>
</dbReference>
<accession>A0A8J3PUU8</accession>